<geneLocation type="mitochondrion" evidence="2"/>
<dbReference type="SUPFAM" id="SSF82771">
    <property type="entry name" value="GIY-YIG endonuclease"/>
    <property type="match status" value="1"/>
</dbReference>
<evidence type="ECO:0000313" key="2">
    <source>
        <dbReference type="EMBL" id="ATX61915.1"/>
    </source>
</evidence>
<protein>
    <recommendedName>
        <fullName evidence="4">GIY-YIG endonuclease</fullName>
    </recommendedName>
</protein>
<dbReference type="EMBL" id="MF422647">
    <property type="protein sequence ID" value="ATX61895.1"/>
    <property type="molecule type" value="Genomic_DNA"/>
</dbReference>
<name>A0A2H4QBE9_9TREE</name>
<dbReference type="InterPro" id="IPR003647">
    <property type="entry name" value="Intron_nuc_1_rpt"/>
</dbReference>
<dbReference type="GeneID" id="35116964"/>
<gene>
    <name evidence="2" type="primary">orf432</name>
</gene>
<dbReference type="SMART" id="SM00497">
    <property type="entry name" value="IENR1"/>
    <property type="match status" value="3"/>
</dbReference>
<dbReference type="EMBL" id="MF422655">
    <property type="protein sequence ID" value="ATX62073.1"/>
    <property type="molecule type" value="Genomic_DNA"/>
</dbReference>
<dbReference type="AlphaFoldDB" id="A0A2H4QBE9"/>
<dbReference type="EMBL" id="MF422648">
    <property type="protein sequence ID" value="ATX61915.1"/>
    <property type="molecule type" value="Genomic_DNA"/>
</dbReference>
<evidence type="ECO:0008006" key="4">
    <source>
        <dbReference type="Google" id="ProtNLM"/>
    </source>
</evidence>
<keyword evidence="2" id="KW-0496">Mitochondrion</keyword>
<accession>A0A2H4QBE9</accession>
<evidence type="ECO:0000313" key="3">
    <source>
        <dbReference type="EMBL" id="ATX62073.1"/>
    </source>
</evidence>
<sequence length="432" mass="48719">MMKFPFFTSSRSYYDLTKIRALQAEFFTKIVAAIELARSLTKGGKYSAVVSSYPEGTPVQVTEPSKDTDTVAPANMGTLDKANTTLFSRFNGISGVYLLYRINFPLQFYIGSSVNLGARMFDYYKLLINKSEGRTTVERTFNDSGDPSDWGVVFLGFYPPLVRLVMELFFMNTLFPTMNRVHTVSINNLGNSTHLSFSDMAIGLRAQLSSYFSHEAVIGAFTTLSNAIHNAYKAWEITGKSLNNLGMVIFVYSYTTHKLLFVMSSLEACRAHFHTHVNLLRTCMNLKWVFRQEFILSHTPLSAEELRAYQVPDSAIGQGRYEIEAYNRGTNQLVGKYPSIREARKALSSGNRTYLLEAIRTGSVYKNMYFTRKLINTKINIYRYDAITGAELPSYGGTARTFKAAGIGFKRLKRVLDTGIAYKGVIYTTKPR</sequence>
<dbReference type="RefSeq" id="YP_009445617.1">
    <property type="nucleotide sequence ID" value="NC_036422.1"/>
</dbReference>
<organism evidence="2">
    <name type="scientific">Tremella fuciformis</name>
    <dbReference type="NCBI Taxonomy" id="64657"/>
    <lineage>
        <taxon>Eukaryota</taxon>
        <taxon>Fungi</taxon>
        <taxon>Dikarya</taxon>
        <taxon>Basidiomycota</taxon>
        <taxon>Agaricomycotina</taxon>
        <taxon>Tremellomycetes</taxon>
        <taxon>Tremellales</taxon>
        <taxon>Tremellaceae</taxon>
        <taxon>Tremella</taxon>
    </lineage>
</organism>
<evidence type="ECO:0000313" key="1">
    <source>
        <dbReference type="EMBL" id="ATX61895.1"/>
    </source>
</evidence>
<dbReference type="InterPro" id="IPR035901">
    <property type="entry name" value="GIY-YIG_endonuc_sf"/>
</dbReference>
<proteinExistence type="predicted"/>
<reference evidence="2" key="1">
    <citation type="submission" date="2017-06" db="EMBL/GenBank/DDBJ databases">
        <title>Intra-specific comparison of mitochondrial genome in Tremella fuciformis suggests a gene evolution hypothesis that the N-terminal was replaced by exogenetic one.</title>
        <authorList>
            <person name="Deng Y."/>
            <person name="Ming R."/>
            <person name="Xie B."/>
        </authorList>
    </citation>
    <scope>NUCLEOTIDE SEQUENCE</scope>
    <source>
        <strain evidence="1">TF01</strain>
        <strain evidence="2">TF04</strain>
        <strain evidence="3">TF12</strain>
    </source>
</reference>